<evidence type="ECO:0000313" key="4">
    <source>
        <dbReference type="EMBL" id="CAF1559026.1"/>
    </source>
</evidence>
<dbReference type="SUPFAM" id="SSF56399">
    <property type="entry name" value="ADP-ribosylation"/>
    <property type="match status" value="1"/>
</dbReference>
<dbReference type="Gene3D" id="1.25.40.10">
    <property type="entry name" value="Tetratricopeptide repeat domain"/>
    <property type="match status" value="3"/>
</dbReference>
<name>A0A815C818_9BILA</name>
<keyword evidence="1" id="KW-0677">Repeat</keyword>
<evidence type="ECO:0000313" key="6">
    <source>
        <dbReference type="Proteomes" id="UP000663854"/>
    </source>
</evidence>
<dbReference type="InterPro" id="IPR011990">
    <property type="entry name" value="TPR-like_helical_dom_sf"/>
</dbReference>
<evidence type="ECO:0000256" key="2">
    <source>
        <dbReference type="ARBA" id="ARBA00022803"/>
    </source>
</evidence>
<dbReference type="SMART" id="SM00028">
    <property type="entry name" value="TPR"/>
    <property type="match status" value="5"/>
</dbReference>
<dbReference type="Gene3D" id="3.90.176.10">
    <property type="entry name" value="Toxin ADP-ribosyltransferase, Chain A, domain 1"/>
    <property type="match status" value="1"/>
</dbReference>
<protein>
    <submittedName>
        <fullName evidence="3">Uncharacterized protein</fullName>
    </submittedName>
</protein>
<proteinExistence type="predicted"/>
<sequence length="706" mass="80998">MFEAFDDINTCIDYMTDAVQYKICLIITEGDAELIIPVLVDFIQIDSIFILCLDESTTDRSIENYPKVKGVFNNIRVIIQYIEETHCDTSSTIGFDVVGKSIALLPGDPTQANKQEVMFMYGQLIKEILTRLPYSKIDIDHMFEYFFVKYINEPSRIEKFVEFERDYRQNTPVWWYTKDFLYSILNTALRTHNISMLYPMRVFIRDLHQQLIQLHSNLLNTGIMKLYRGQLIPIEEFEKIRKNPGGLLSINSFLSTSRNKDLAEIFAGISNNDPNMTSVLLEITVDTSVPTTTPFASIGALSNFGEGEDEYLFTMDSVFRINSIEKCNANIDWCVRLTLTNDNDPDLFRLTNSIRSLVITKDISHGDICSLAMLMMIMDETELAIEILETVLNEQIDPVERFKIYVSLGTLYTALKDSQQALLNYKKAVNSYVLRFLPMNVLADIYYGLSELCMLQKKFQLALINVEIALGVELLRCPKPYGERLAHIYHVIGRIYENLDKKNESLTYYQLAIKYATKHFPRHHPFIAICMMSQAALLYRENQLGQVVSNIQESGRILANSLSTQHELQTYVHMTDAQNFCEKHDWNNALASYQKALRLSHLQVSSSHTSNCPILCGMASVYTRLGRYNEALSTLQQSLEILTTANLMICPHLTLTYSLIGEVFEAQRDPSALSYYRQAWDIGLKCLPPTDLIMVQLRQALSRLQH</sequence>
<dbReference type="PANTHER" id="PTHR45641">
    <property type="entry name" value="TETRATRICOPEPTIDE REPEAT PROTEIN (AFU_ORTHOLOGUE AFUA_6G03870)"/>
    <property type="match status" value="1"/>
</dbReference>
<evidence type="ECO:0000313" key="5">
    <source>
        <dbReference type="EMBL" id="CAF3796968.1"/>
    </source>
</evidence>
<dbReference type="EMBL" id="CAJNOL010003344">
    <property type="protein sequence ID" value="CAF1559026.1"/>
    <property type="molecule type" value="Genomic_DNA"/>
</dbReference>
<dbReference type="Proteomes" id="UP000663870">
    <property type="component" value="Unassembled WGS sequence"/>
</dbReference>
<dbReference type="PANTHER" id="PTHR45641:SF19">
    <property type="entry name" value="NEPHROCYSTIN-3"/>
    <property type="match status" value="1"/>
</dbReference>
<organism evidence="3 6">
    <name type="scientific">Rotaria sordida</name>
    <dbReference type="NCBI Taxonomy" id="392033"/>
    <lineage>
        <taxon>Eukaryota</taxon>
        <taxon>Metazoa</taxon>
        <taxon>Spiralia</taxon>
        <taxon>Gnathifera</taxon>
        <taxon>Rotifera</taxon>
        <taxon>Eurotatoria</taxon>
        <taxon>Bdelloidea</taxon>
        <taxon>Philodinida</taxon>
        <taxon>Philodinidae</taxon>
        <taxon>Rotaria</taxon>
    </lineage>
</organism>
<dbReference type="PROSITE" id="PS51996">
    <property type="entry name" value="TR_MART"/>
    <property type="match status" value="1"/>
</dbReference>
<dbReference type="InterPro" id="IPR019734">
    <property type="entry name" value="TPR_rpt"/>
</dbReference>
<comment type="caution">
    <text evidence="3">The sequence shown here is derived from an EMBL/GenBank/DDBJ whole genome shotgun (WGS) entry which is preliminary data.</text>
</comment>
<evidence type="ECO:0000313" key="7">
    <source>
        <dbReference type="Proteomes" id="UP000663870"/>
    </source>
</evidence>
<accession>A0A815C818</accession>
<dbReference type="Pfam" id="PF13181">
    <property type="entry name" value="TPR_8"/>
    <property type="match status" value="2"/>
</dbReference>
<dbReference type="EMBL" id="CAJNOH010002205">
    <property type="protein sequence ID" value="CAF1280110.1"/>
    <property type="molecule type" value="Genomic_DNA"/>
</dbReference>
<keyword evidence="2" id="KW-0802">TPR repeat</keyword>
<evidence type="ECO:0000256" key="1">
    <source>
        <dbReference type="ARBA" id="ARBA00022737"/>
    </source>
</evidence>
<dbReference type="EMBL" id="CAJOBE010002071">
    <property type="protein sequence ID" value="CAF3796968.1"/>
    <property type="molecule type" value="Genomic_DNA"/>
</dbReference>
<dbReference type="AlphaFoldDB" id="A0A815C818"/>
<dbReference type="SUPFAM" id="SSF48452">
    <property type="entry name" value="TPR-like"/>
    <property type="match status" value="2"/>
</dbReference>
<gene>
    <name evidence="5" type="ORF">FNK824_LOCUS14774</name>
    <name evidence="4" type="ORF">JXQ802_LOCUS44210</name>
    <name evidence="3" type="ORF">PYM288_LOCUS28835</name>
</gene>
<dbReference type="Proteomes" id="UP000663874">
    <property type="component" value="Unassembled WGS sequence"/>
</dbReference>
<dbReference type="Proteomes" id="UP000663854">
    <property type="component" value="Unassembled WGS sequence"/>
</dbReference>
<evidence type="ECO:0000313" key="3">
    <source>
        <dbReference type="EMBL" id="CAF1280110.1"/>
    </source>
</evidence>
<keyword evidence="7" id="KW-1185">Reference proteome</keyword>
<dbReference type="Pfam" id="PF13424">
    <property type="entry name" value="TPR_12"/>
    <property type="match status" value="1"/>
</dbReference>
<reference evidence="3" key="1">
    <citation type="submission" date="2021-02" db="EMBL/GenBank/DDBJ databases">
        <authorList>
            <person name="Nowell W R."/>
        </authorList>
    </citation>
    <scope>NUCLEOTIDE SEQUENCE</scope>
</reference>